<dbReference type="Proteomes" id="UP000675881">
    <property type="component" value="Chromosome 3"/>
</dbReference>
<keyword evidence="1" id="KW-1015">Disulfide bond</keyword>
<dbReference type="Pfam" id="PF00041">
    <property type="entry name" value="fn3"/>
    <property type="match status" value="2"/>
</dbReference>
<dbReference type="GO" id="GO:0005886">
    <property type="term" value="C:plasma membrane"/>
    <property type="evidence" value="ECO:0007669"/>
    <property type="project" value="TreeGrafter"/>
</dbReference>
<dbReference type="Gene3D" id="2.60.40.10">
    <property type="entry name" value="Immunoglobulins"/>
    <property type="match status" value="4"/>
</dbReference>
<dbReference type="InterPro" id="IPR036116">
    <property type="entry name" value="FN3_sf"/>
</dbReference>
<dbReference type="FunFam" id="2.60.40.10:FF:001687">
    <property type="entry name" value="Neuroglian, isoform E"/>
    <property type="match status" value="1"/>
</dbReference>
<evidence type="ECO:0000259" key="3">
    <source>
        <dbReference type="PROSITE" id="PS50853"/>
    </source>
</evidence>
<organism evidence="4 5">
    <name type="scientific">Lepeophtheirus salmonis</name>
    <name type="common">Salmon louse</name>
    <name type="synonym">Caligus salmonis</name>
    <dbReference type="NCBI Taxonomy" id="72036"/>
    <lineage>
        <taxon>Eukaryota</taxon>
        <taxon>Metazoa</taxon>
        <taxon>Ecdysozoa</taxon>
        <taxon>Arthropoda</taxon>
        <taxon>Crustacea</taxon>
        <taxon>Multicrustacea</taxon>
        <taxon>Hexanauplia</taxon>
        <taxon>Copepoda</taxon>
        <taxon>Siphonostomatoida</taxon>
        <taxon>Caligidae</taxon>
        <taxon>Lepeophtheirus</taxon>
    </lineage>
</organism>
<proteinExistence type="predicted"/>
<dbReference type="PROSITE" id="PS50853">
    <property type="entry name" value="FN3"/>
    <property type="match status" value="5"/>
</dbReference>
<dbReference type="EMBL" id="HG994582">
    <property type="protein sequence ID" value="CAF2906252.1"/>
    <property type="molecule type" value="Genomic_DNA"/>
</dbReference>
<accession>A0A7R8CRK0</accession>
<dbReference type="GO" id="GO:0030424">
    <property type="term" value="C:axon"/>
    <property type="evidence" value="ECO:0007669"/>
    <property type="project" value="TreeGrafter"/>
</dbReference>
<dbReference type="PANTHER" id="PTHR44170">
    <property type="entry name" value="PROTEIN SIDEKICK"/>
    <property type="match status" value="1"/>
</dbReference>
<dbReference type="CDD" id="cd00063">
    <property type="entry name" value="FN3"/>
    <property type="match status" value="4"/>
</dbReference>
<feature type="region of interest" description="Disordered" evidence="2">
    <location>
        <begin position="455"/>
        <end position="489"/>
    </location>
</feature>
<dbReference type="GO" id="GO:0007420">
    <property type="term" value="P:brain development"/>
    <property type="evidence" value="ECO:0007669"/>
    <property type="project" value="TreeGrafter"/>
</dbReference>
<feature type="domain" description="Fibronectin type-III" evidence="3">
    <location>
        <begin position="327"/>
        <end position="423"/>
    </location>
</feature>
<gene>
    <name evidence="4" type="ORF">LSAA_7916</name>
</gene>
<dbReference type="AlphaFoldDB" id="A0A7R8CRK0"/>
<evidence type="ECO:0000313" key="4">
    <source>
        <dbReference type="EMBL" id="CAF2906252.1"/>
    </source>
</evidence>
<feature type="compositionally biased region" description="Basic and acidic residues" evidence="2">
    <location>
        <begin position="470"/>
        <end position="489"/>
    </location>
</feature>
<dbReference type="FunFam" id="2.60.40.10:FF:000035">
    <property type="entry name" value="Contactin 1"/>
    <property type="match status" value="1"/>
</dbReference>
<feature type="domain" description="Fibronectin type-III" evidence="3">
    <location>
        <begin position="141"/>
        <end position="222"/>
    </location>
</feature>
<name>A0A7R8CRK0_LEPSM</name>
<dbReference type="GO" id="GO:0007411">
    <property type="term" value="P:axon guidance"/>
    <property type="evidence" value="ECO:0007669"/>
    <property type="project" value="TreeGrafter"/>
</dbReference>
<dbReference type="SUPFAM" id="SSF49265">
    <property type="entry name" value="Fibronectin type III"/>
    <property type="match status" value="3"/>
</dbReference>
<dbReference type="InterPro" id="IPR003961">
    <property type="entry name" value="FN3_dom"/>
</dbReference>
<dbReference type="PANTHER" id="PTHR44170:SF6">
    <property type="entry name" value="CONTACTIN"/>
    <property type="match status" value="1"/>
</dbReference>
<feature type="domain" description="Fibronectin type-III" evidence="3">
    <location>
        <begin position="1"/>
        <end position="34"/>
    </location>
</feature>
<feature type="domain" description="Fibronectin type-III" evidence="3">
    <location>
        <begin position="39"/>
        <end position="136"/>
    </location>
</feature>
<sequence length="489" mass="55730">MSPWTNYTFKVIARNQVGDSFPSGHSETCLTPERIPFKNPDNVEGRGTSPNNLVIYWTPMPQIEHNAPKFQYRVYWKKDEEDASWIIEDIADWRVKELVIDNQPTYSRYQIKVVAHNRIGEAKMKAKPVIGWSGENQPSEAPLNFTLLDVVGPRSAYVSWDPVSLDSINGDFKEKFPWGKDTTEAFVQSFKPFSLNYARVLAFNGAYNGPPSNIIEVRTGEGLPGPVDMLECFPMGSSALLLAWNKPEEVNGILRGYRIYYKEVNKTHFGPEIERYPKIRNPSADKAKLAGLKPHQKYRVIIRAETRVGQGMRFYTECNTNPQALTPPSRPRFTYSLMNPENGQSRVKVTWKPRVEGNPGSHFYVQYKKSMDTTYLASDEELNEDSVVIRGLDPGYTYDFRVVAVDGVHETPSDPLPVYTYMPPYLLWVQQTLNPIWLIPAGKYAVSEHEAAHGRKDYDDAGFPEYTQPLDDRNTRPPRSTEFKPADGV</sequence>
<evidence type="ECO:0000313" key="5">
    <source>
        <dbReference type="Proteomes" id="UP000675881"/>
    </source>
</evidence>
<evidence type="ECO:0000256" key="2">
    <source>
        <dbReference type="SAM" id="MobiDB-lite"/>
    </source>
</evidence>
<dbReference type="SMART" id="SM00060">
    <property type="entry name" value="FN3"/>
    <property type="match status" value="4"/>
</dbReference>
<protein>
    <submittedName>
        <fullName evidence="4">NRCAM</fullName>
    </submittedName>
</protein>
<reference evidence="4" key="1">
    <citation type="submission" date="2021-02" db="EMBL/GenBank/DDBJ databases">
        <authorList>
            <person name="Bekaert M."/>
        </authorList>
    </citation>
    <scope>NUCLEOTIDE SEQUENCE</scope>
    <source>
        <strain evidence="4">IoA-00</strain>
    </source>
</reference>
<dbReference type="OrthoDB" id="6244967at2759"/>
<evidence type="ECO:0000256" key="1">
    <source>
        <dbReference type="ARBA" id="ARBA00023157"/>
    </source>
</evidence>
<keyword evidence="5" id="KW-1185">Reference proteome</keyword>
<feature type="domain" description="Fibronectin type-III" evidence="3">
    <location>
        <begin position="226"/>
        <end position="324"/>
    </location>
</feature>
<dbReference type="GO" id="GO:0098632">
    <property type="term" value="F:cell-cell adhesion mediator activity"/>
    <property type="evidence" value="ECO:0007669"/>
    <property type="project" value="TreeGrafter"/>
</dbReference>
<dbReference type="InterPro" id="IPR013783">
    <property type="entry name" value="Ig-like_fold"/>
</dbReference>